<dbReference type="Pfam" id="PF06792">
    <property type="entry name" value="UPF0261"/>
    <property type="match status" value="1"/>
</dbReference>
<dbReference type="InterPro" id="IPR008322">
    <property type="entry name" value="UPF0261"/>
</dbReference>
<dbReference type="InterPro" id="IPR051353">
    <property type="entry name" value="Tobamovirus_resist_UPF0261"/>
</dbReference>
<proteinExistence type="predicted"/>
<dbReference type="InterPro" id="IPR056778">
    <property type="entry name" value="UPF0261_C"/>
</dbReference>
<protein>
    <submittedName>
        <fullName evidence="4">Tm-1-like ATP-binding domain-containing protein</fullName>
    </submittedName>
</protein>
<accession>A0ABU5F7E4</accession>
<dbReference type="Pfam" id="PF23189">
    <property type="entry name" value="UPF0261_C"/>
    <property type="match status" value="1"/>
</dbReference>
<comment type="caution">
    <text evidence="4">The sequence shown here is derived from an EMBL/GenBank/DDBJ whole genome shotgun (WGS) entry which is preliminary data.</text>
</comment>
<name>A0ABU5F7E4_9BACT</name>
<dbReference type="PIRSF" id="PIRSF033271">
    <property type="entry name" value="UCP033271"/>
    <property type="match status" value="1"/>
</dbReference>
<sequence>MSVLLVGTLDTKGAEFAYVRDRLRAAGVPVLVADAGVIAPPAFAADVSREELFRAAGASYESVKAAADRGKAIELAATGAAKLAAQLHKQGRLSGVLGMGGSAGTTIGTAAMRALPVGVPKLMVSTLAGGQVQPYVGTRDVMMMHSVVDIAGLNRISRAVLDNAANAMIGMAKQPPPPAALSERTGEAGKEPQETAAARGCGFSSPSGRGADYSEDRPVIAATMFGVTTPCVEAARKVLEAAGYEVIVFHATGTGGRTMEGLIRDGLIAGVLDITTTELADELVGGVLSAGPERLTAAAVAGMPQVVSLGALDMVNFGPYDTVPEPFQQRRLYRHNPTITLMRTTPEEMDQLGKVVAERTSASNSPTCVMVPLRGVSAIDAEGMPFWWPEADEALFQSLRNWIAPYVELTELDLHINDPAFAESCAQKLLDMLKS</sequence>
<evidence type="ECO:0000313" key="5">
    <source>
        <dbReference type="Proteomes" id="UP001272242"/>
    </source>
</evidence>
<feature type="compositionally biased region" description="Basic and acidic residues" evidence="1">
    <location>
        <begin position="184"/>
        <end position="193"/>
    </location>
</feature>
<feature type="domain" description="UPF0261" evidence="2">
    <location>
        <begin position="2"/>
        <end position="174"/>
    </location>
</feature>
<evidence type="ECO:0000259" key="2">
    <source>
        <dbReference type="Pfam" id="PF06792"/>
    </source>
</evidence>
<evidence type="ECO:0000256" key="1">
    <source>
        <dbReference type="SAM" id="MobiDB-lite"/>
    </source>
</evidence>
<organism evidence="4 5">
    <name type="scientific">Gemmata algarum</name>
    <dbReference type="NCBI Taxonomy" id="2975278"/>
    <lineage>
        <taxon>Bacteria</taxon>
        <taxon>Pseudomonadati</taxon>
        <taxon>Planctomycetota</taxon>
        <taxon>Planctomycetia</taxon>
        <taxon>Gemmatales</taxon>
        <taxon>Gemmataceae</taxon>
        <taxon>Gemmata</taxon>
    </lineage>
</organism>
<gene>
    <name evidence="4" type="ORF">R5W23_005135</name>
</gene>
<evidence type="ECO:0000313" key="4">
    <source>
        <dbReference type="EMBL" id="MDY3563523.1"/>
    </source>
</evidence>
<dbReference type="Proteomes" id="UP001272242">
    <property type="component" value="Unassembled WGS sequence"/>
</dbReference>
<evidence type="ECO:0000259" key="3">
    <source>
        <dbReference type="Pfam" id="PF23189"/>
    </source>
</evidence>
<dbReference type="InterPro" id="IPR044122">
    <property type="entry name" value="UPF0261_N"/>
</dbReference>
<dbReference type="PANTHER" id="PTHR31862">
    <property type="entry name" value="UPF0261 DOMAIN PROTEIN (AFU_ORTHOLOGUE AFUA_1G10120)"/>
    <property type="match status" value="1"/>
</dbReference>
<dbReference type="CDD" id="cd15488">
    <property type="entry name" value="Tm-1-like"/>
    <property type="match status" value="1"/>
</dbReference>
<feature type="domain" description="UPF0261" evidence="3">
    <location>
        <begin position="217"/>
        <end position="432"/>
    </location>
</feature>
<keyword evidence="5" id="KW-1185">Reference proteome</keyword>
<dbReference type="RefSeq" id="WP_320689705.1">
    <property type="nucleotide sequence ID" value="NZ_JAXBLV010000243.1"/>
</dbReference>
<reference evidence="5" key="1">
    <citation type="journal article" date="2023" name="Mar. Drugs">
        <title>Gemmata algarum, a Novel Planctomycete Isolated from an Algal Mat, Displays Antimicrobial Activity.</title>
        <authorList>
            <person name="Kumar G."/>
            <person name="Kallscheuer N."/>
            <person name="Kashif M."/>
            <person name="Ahamad S."/>
            <person name="Jagadeeshwari U."/>
            <person name="Pannikurungottu S."/>
            <person name="Haufschild T."/>
            <person name="Kabuu M."/>
            <person name="Sasikala C."/>
            <person name="Jogler C."/>
            <person name="Ramana C."/>
        </authorList>
    </citation>
    <scope>NUCLEOTIDE SEQUENCE [LARGE SCALE GENOMIC DNA]</scope>
    <source>
        <strain evidence="5">JC673</strain>
    </source>
</reference>
<dbReference type="Gene3D" id="3.40.50.12020">
    <property type="entry name" value="Uncharacterised protein family UPF0261, NN domain"/>
    <property type="match status" value="1"/>
</dbReference>
<feature type="region of interest" description="Disordered" evidence="1">
    <location>
        <begin position="175"/>
        <end position="212"/>
    </location>
</feature>
<dbReference type="Gene3D" id="3.40.50.12030">
    <property type="entry name" value="Uncharacterised protein family UPF0261, NC domain"/>
    <property type="match status" value="1"/>
</dbReference>
<dbReference type="EMBL" id="JAXBLV010000243">
    <property type="protein sequence ID" value="MDY3563523.1"/>
    <property type="molecule type" value="Genomic_DNA"/>
</dbReference>
<dbReference type="PANTHER" id="PTHR31862:SF1">
    <property type="entry name" value="UPF0261 DOMAIN PROTEIN (AFU_ORTHOLOGUE AFUA_1G10120)"/>
    <property type="match status" value="1"/>
</dbReference>